<dbReference type="AlphaFoldDB" id="A0A7T4EHP7"/>
<dbReference type="RefSeq" id="WP_198481497.1">
    <property type="nucleotide sequence ID" value="NZ_CP066007.1"/>
</dbReference>
<organism evidence="2 3">
    <name type="scientific">Corynebacterium glucuronolyticum</name>
    <dbReference type="NCBI Taxonomy" id="39791"/>
    <lineage>
        <taxon>Bacteria</taxon>
        <taxon>Bacillati</taxon>
        <taxon>Actinomycetota</taxon>
        <taxon>Actinomycetes</taxon>
        <taxon>Mycobacteriales</taxon>
        <taxon>Corynebacteriaceae</taxon>
        <taxon>Corynebacterium</taxon>
    </lineage>
</organism>
<evidence type="ECO:0000313" key="3">
    <source>
        <dbReference type="Proteomes" id="UP000596145"/>
    </source>
</evidence>
<dbReference type="Proteomes" id="UP000596145">
    <property type="component" value="Chromosome"/>
</dbReference>
<protein>
    <submittedName>
        <fullName evidence="2">Uncharacterized protein</fullName>
    </submittedName>
</protein>
<sequence length="82" mass="8946">MRSTFRIPKARELFDALKAKKNLRDAEQAIGVSLSDDAPVPSEESSMQSPARQPVDSLPSGDEILAAYIDRITGRTSTGEVR</sequence>
<accession>A0A7T4EHP7</accession>
<dbReference type="EMBL" id="CP066007">
    <property type="protein sequence ID" value="QQB47603.1"/>
    <property type="molecule type" value="Genomic_DNA"/>
</dbReference>
<evidence type="ECO:0000313" key="2">
    <source>
        <dbReference type="EMBL" id="QQB47603.1"/>
    </source>
</evidence>
<proteinExistence type="predicted"/>
<name>A0A7T4EHP7_9CORY</name>
<gene>
    <name evidence="2" type="ORF">I6I10_06985</name>
</gene>
<evidence type="ECO:0000256" key="1">
    <source>
        <dbReference type="SAM" id="MobiDB-lite"/>
    </source>
</evidence>
<reference evidence="2 3" key="1">
    <citation type="submission" date="2020-12" db="EMBL/GenBank/DDBJ databases">
        <title>FDA dAtabase for Regulatory Grade micrObial Sequences (FDA-ARGOS): Supporting development and validation of Infectious Disease Dx tests.</title>
        <authorList>
            <person name="Sproer C."/>
            <person name="Gronow S."/>
            <person name="Severitt S."/>
            <person name="Schroder I."/>
            <person name="Tallon L."/>
            <person name="Sadzewicz L."/>
            <person name="Zhao X."/>
            <person name="Boylan J."/>
            <person name="Ott S."/>
            <person name="Bowen H."/>
            <person name="Vavikolanu K."/>
            <person name="Mehta A."/>
            <person name="Aluvathingal J."/>
            <person name="Nadendla S."/>
            <person name="Lowell S."/>
            <person name="Myers T."/>
            <person name="Yan Y."/>
            <person name="Sichtig H."/>
        </authorList>
    </citation>
    <scope>NUCLEOTIDE SEQUENCE [LARGE SCALE GENOMIC DNA]</scope>
    <source>
        <strain evidence="2 3">FDAARGOS_1053</strain>
    </source>
</reference>
<feature type="region of interest" description="Disordered" evidence="1">
    <location>
        <begin position="30"/>
        <end position="60"/>
    </location>
</feature>